<dbReference type="GeneID" id="58108312"/>
<dbReference type="Gene3D" id="1.10.8.60">
    <property type="match status" value="2"/>
</dbReference>
<comment type="caution">
    <text evidence="8">The sequence shown here is derived from an EMBL/GenBank/DDBJ whole genome shotgun (WGS) entry which is preliminary data.</text>
</comment>
<evidence type="ECO:0000256" key="3">
    <source>
        <dbReference type="ARBA" id="ARBA00023186"/>
    </source>
</evidence>
<dbReference type="GO" id="GO:0008233">
    <property type="term" value="F:peptidase activity"/>
    <property type="evidence" value="ECO:0007669"/>
    <property type="project" value="UniProtKB-KW"/>
</dbReference>
<dbReference type="GO" id="GO:0005737">
    <property type="term" value="C:cytoplasm"/>
    <property type="evidence" value="ECO:0007669"/>
    <property type="project" value="TreeGrafter"/>
</dbReference>
<dbReference type="GO" id="GO:0016887">
    <property type="term" value="F:ATP hydrolysis activity"/>
    <property type="evidence" value="ECO:0007669"/>
    <property type="project" value="InterPro"/>
</dbReference>
<dbReference type="Pfam" id="PF17871">
    <property type="entry name" value="AAA_lid_9"/>
    <property type="match status" value="1"/>
</dbReference>
<dbReference type="InterPro" id="IPR041546">
    <property type="entry name" value="ClpA/ClpB_AAA_lid"/>
</dbReference>
<feature type="domain" description="Clp ATPase C-terminal" evidence="6">
    <location>
        <begin position="607"/>
        <end position="694"/>
    </location>
</feature>
<dbReference type="SUPFAM" id="SSF52540">
    <property type="entry name" value="P-loop containing nucleoside triphosphate hydrolases"/>
    <property type="match status" value="2"/>
</dbReference>
<dbReference type="PRINTS" id="PR00300">
    <property type="entry name" value="CLPPROTEASEA"/>
</dbReference>
<accession>A0A9Q8IMW0</accession>
<evidence type="ECO:0000256" key="1">
    <source>
        <dbReference type="ARBA" id="ARBA00022741"/>
    </source>
</evidence>
<dbReference type="FunFam" id="3.40.50.300:FF:000025">
    <property type="entry name" value="ATP-dependent Clp protease subunit"/>
    <property type="match status" value="1"/>
</dbReference>
<dbReference type="CDD" id="cd19499">
    <property type="entry name" value="RecA-like_ClpB_Hsp104-like"/>
    <property type="match status" value="1"/>
</dbReference>
<dbReference type="InterPro" id="IPR003593">
    <property type="entry name" value="AAA+_ATPase"/>
</dbReference>
<keyword evidence="8" id="KW-0378">Hydrolase</keyword>
<dbReference type="Proteomes" id="UP000784700">
    <property type="component" value="Unassembled WGS sequence"/>
</dbReference>
<dbReference type="InterPro" id="IPR001270">
    <property type="entry name" value="ClpA/B"/>
</dbReference>
<dbReference type="InterPro" id="IPR050130">
    <property type="entry name" value="ClpA_ClpB"/>
</dbReference>
<dbReference type="GO" id="GO:0006508">
    <property type="term" value="P:proteolysis"/>
    <property type="evidence" value="ECO:0007669"/>
    <property type="project" value="UniProtKB-KW"/>
</dbReference>
<keyword evidence="9" id="KW-1185">Reference proteome</keyword>
<dbReference type="PANTHER" id="PTHR11638">
    <property type="entry name" value="ATP-DEPENDENT CLP PROTEASE"/>
    <property type="match status" value="1"/>
</dbReference>
<evidence type="ECO:0000259" key="5">
    <source>
        <dbReference type="SMART" id="SM00382"/>
    </source>
</evidence>
<keyword evidence="2 8" id="KW-0067">ATP-binding</keyword>
<dbReference type="InterPro" id="IPR003959">
    <property type="entry name" value="ATPase_AAA_core"/>
</dbReference>
<evidence type="ECO:0000313" key="8">
    <source>
        <dbReference type="EMBL" id="TPR43117.1"/>
    </source>
</evidence>
<dbReference type="RefSeq" id="WP_140925731.1">
    <property type="nucleotide sequence ID" value="NZ_QUAU01000001.1"/>
</dbReference>
<reference evidence="8 9" key="1">
    <citation type="submission" date="2018-08" db="EMBL/GenBank/DDBJ databases">
        <title>Comparative genomics of wild bee and flower associated Lactobacillus reveals potential adaptation to the bee host.</title>
        <authorList>
            <person name="Vuong H.Q."/>
            <person name="Mcfrederick Q.S."/>
        </authorList>
    </citation>
    <scope>NUCLEOTIDE SEQUENCE</scope>
    <source>
        <strain evidence="7 9">HV_13</strain>
        <strain evidence="8">HV_63</strain>
    </source>
</reference>
<dbReference type="InterPro" id="IPR019489">
    <property type="entry name" value="Clp_ATPase_C"/>
</dbReference>
<keyword evidence="8" id="KW-0645">Protease</keyword>
<dbReference type="SMART" id="SM01086">
    <property type="entry name" value="ClpB_D2-small"/>
    <property type="match status" value="1"/>
</dbReference>
<dbReference type="Proteomes" id="UP000777560">
    <property type="component" value="Unassembled WGS sequence"/>
</dbReference>
<dbReference type="Pfam" id="PF00004">
    <property type="entry name" value="AAA"/>
    <property type="match status" value="1"/>
</dbReference>
<evidence type="ECO:0000256" key="2">
    <source>
        <dbReference type="ARBA" id="ARBA00022840"/>
    </source>
</evidence>
<dbReference type="EMBL" id="QUAV01000001">
    <property type="protein sequence ID" value="TPR26288.1"/>
    <property type="molecule type" value="Genomic_DNA"/>
</dbReference>
<evidence type="ECO:0000313" key="9">
    <source>
        <dbReference type="Proteomes" id="UP000777560"/>
    </source>
</evidence>
<feature type="compositionally biased region" description="Polar residues" evidence="4">
    <location>
        <begin position="53"/>
        <end position="70"/>
    </location>
</feature>
<gene>
    <name evidence="7" type="ORF">DY114_00920</name>
    <name evidence="8" type="ORF">DY130_06445</name>
</gene>
<protein>
    <submittedName>
        <fullName evidence="8">ATP-dependent Clp protease ATP-binding subunit</fullName>
    </submittedName>
</protein>
<feature type="domain" description="AAA+ ATPase" evidence="5">
    <location>
        <begin position="441"/>
        <end position="608"/>
    </location>
</feature>
<dbReference type="Pfam" id="PF10431">
    <property type="entry name" value="ClpB_D2-small"/>
    <property type="match status" value="1"/>
</dbReference>
<keyword evidence="1" id="KW-0547">Nucleotide-binding</keyword>
<sequence length="700" mass="77281">MARDPFNPFNDDFDKIFNQFLGDTGSSNSQRRYMVNGQEVTPEQLEQLRQSGQLQNGQMNPQQKQGNNGKSILDKLGRNLTKEARDGKLDPVIGRDKEIQEAAEVLSRRIKNNPVLVGDAGVGKTAVVEGLAQAIAKGDVPAAIKNKEIISVDISGLEAGTQYRGSFEENIQNLIKEVKAKKNVILFFDEIHQILGAGNSGDESGSKGLADIIKPALSRGDFTVIGATTQDEYRNTIMKDAALSRRFNEVKINAPSAETTLAILKGVRKLYETHHNVVLPDDVLKAAVDYSVQYIPQRSLPDKAIDLVDMTAAHLAAQHPVLDQKQVEDQIETEKKAQQAAADKEDYEAALNHKNKIDELNKQLDNKSDAKKVTATINDVAQSVERLTGVPVAKMSNNDIEHLKNMGSRLKGKVIGQDEAVAAVSRAIRRNRAGFDEGNRPIGSFLFVGPTGVGKTELAKQLALDMFGNKDNIIRLDMSEYSDPTAVSKLIGASAGYVGYNDNNNTLTEKVRRNPYSIVLLDEIEKANPQVLTLLLQVLDDGRLTDGQGNVVNFKNTVVIATSNAGFGNESVTGDDNKDKKLMDRLAPYFRPEFLNRFNAIVEFSHLSKDNLKEIVNLMLDDVNKTLAKKNMDVKVSEPVKDYLIDQGYDEAMGARPLRRVVEQEIRDKITDFYLDHEDIKHLDADMQDGKVVISADKAD</sequence>
<dbReference type="GO" id="GO:0034605">
    <property type="term" value="P:cellular response to heat"/>
    <property type="evidence" value="ECO:0007669"/>
    <property type="project" value="TreeGrafter"/>
</dbReference>
<dbReference type="PANTHER" id="PTHR11638:SF188">
    <property type="entry name" value="ATP-DEPENDENT CLP PROTEASE ATP-BINDING SUBUNIT CLPL"/>
    <property type="match status" value="1"/>
</dbReference>
<keyword evidence="3" id="KW-0143">Chaperone</keyword>
<proteinExistence type="predicted"/>
<feature type="domain" description="AAA+ ATPase" evidence="5">
    <location>
        <begin position="110"/>
        <end position="253"/>
    </location>
</feature>
<feature type="region of interest" description="Disordered" evidence="4">
    <location>
        <begin position="53"/>
        <end position="73"/>
    </location>
</feature>
<evidence type="ECO:0000313" key="10">
    <source>
        <dbReference type="Proteomes" id="UP000784700"/>
    </source>
</evidence>
<dbReference type="Gene3D" id="4.10.860.10">
    <property type="entry name" value="UVR domain"/>
    <property type="match status" value="1"/>
</dbReference>
<evidence type="ECO:0000256" key="4">
    <source>
        <dbReference type="SAM" id="MobiDB-lite"/>
    </source>
</evidence>
<dbReference type="Gene3D" id="3.40.50.300">
    <property type="entry name" value="P-loop containing nucleotide triphosphate hydrolases"/>
    <property type="match status" value="2"/>
</dbReference>
<organism evidence="8 10">
    <name type="scientific">Apilactobacillus micheneri</name>
    <dbReference type="NCBI Taxonomy" id="1899430"/>
    <lineage>
        <taxon>Bacteria</taxon>
        <taxon>Bacillati</taxon>
        <taxon>Bacillota</taxon>
        <taxon>Bacilli</taxon>
        <taxon>Lactobacillales</taxon>
        <taxon>Lactobacillaceae</taxon>
        <taxon>Apilactobacillus</taxon>
    </lineage>
</organism>
<evidence type="ECO:0000313" key="7">
    <source>
        <dbReference type="EMBL" id="TPR26288.1"/>
    </source>
</evidence>
<evidence type="ECO:0000259" key="6">
    <source>
        <dbReference type="SMART" id="SM01086"/>
    </source>
</evidence>
<dbReference type="SMART" id="SM00382">
    <property type="entry name" value="AAA"/>
    <property type="match status" value="2"/>
</dbReference>
<dbReference type="EMBL" id="QUBG01000007">
    <property type="protein sequence ID" value="TPR43117.1"/>
    <property type="molecule type" value="Genomic_DNA"/>
</dbReference>
<dbReference type="GO" id="GO:0005524">
    <property type="term" value="F:ATP binding"/>
    <property type="evidence" value="ECO:0007669"/>
    <property type="project" value="UniProtKB-KW"/>
</dbReference>
<dbReference type="Pfam" id="PF07724">
    <property type="entry name" value="AAA_2"/>
    <property type="match status" value="1"/>
</dbReference>
<dbReference type="InterPro" id="IPR027417">
    <property type="entry name" value="P-loop_NTPase"/>
</dbReference>
<dbReference type="AlphaFoldDB" id="A0A9Q8IMW0"/>
<name>A0A9Q8IMW0_9LACO</name>
<dbReference type="CDD" id="cd00009">
    <property type="entry name" value="AAA"/>
    <property type="match status" value="1"/>
</dbReference>